<name>X1IQR5_9ZZZZ</name>
<sequence>LRIPLEKLKDKEIESVKDRVTWLSKELGQRLIWIH</sequence>
<proteinExistence type="predicted"/>
<accession>X1IQR5</accession>
<gene>
    <name evidence="1" type="ORF">S03H2_30944</name>
</gene>
<dbReference type="AlphaFoldDB" id="X1IQR5"/>
<evidence type="ECO:0000313" key="1">
    <source>
        <dbReference type="EMBL" id="GAH59898.1"/>
    </source>
</evidence>
<dbReference type="EMBL" id="BARU01018742">
    <property type="protein sequence ID" value="GAH59898.1"/>
    <property type="molecule type" value="Genomic_DNA"/>
</dbReference>
<comment type="caution">
    <text evidence="1">The sequence shown here is derived from an EMBL/GenBank/DDBJ whole genome shotgun (WGS) entry which is preliminary data.</text>
</comment>
<reference evidence="1" key="1">
    <citation type="journal article" date="2014" name="Front. Microbiol.">
        <title>High frequency of phylogenetically diverse reductive dehalogenase-homologous genes in deep subseafloor sedimentary metagenomes.</title>
        <authorList>
            <person name="Kawai M."/>
            <person name="Futagami T."/>
            <person name="Toyoda A."/>
            <person name="Takaki Y."/>
            <person name="Nishi S."/>
            <person name="Hori S."/>
            <person name="Arai W."/>
            <person name="Tsubouchi T."/>
            <person name="Morono Y."/>
            <person name="Uchiyama I."/>
            <person name="Ito T."/>
            <person name="Fujiyama A."/>
            <person name="Inagaki F."/>
            <person name="Takami H."/>
        </authorList>
    </citation>
    <scope>NUCLEOTIDE SEQUENCE</scope>
    <source>
        <strain evidence="1">Expedition CK06-06</strain>
    </source>
</reference>
<organism evidence="1">
    <name type="scientific">marine sediment metagenome</name>
    <dbReference type="NCBI Taxonomy" id="412755"/>
    <lineage>
        <taxon>unclassified sequences</taxon>
        <taxon>metagenomes</taxon>
        <taxon>ecological metagenomes</taxon>
    </lineage>
</organism>
<feature type="non-terminal residue" evidence="1">
    <location>
        <position position="1"/>
    </location>
</feature>
<protein>
    <submittedName>
        <fullName evidence="1">Uncharacterized protein</fullName>
    </submittedName>
</protein>